<protein>
    <submittedName>
        <fullName evidence="2">Uncharacterized protein</fullName>
    </submittedName>
</protein>
<evidence type="ECO:0000256" key="1">
    <source>
        <dbReference type="SAM" id="MobiDB-lite"/>
    </source>
</evidence>
<gene>
    <name evidence="2" type="ORF">R3P38DRAFT_2924595</name>
</gene>
<evidence type="ECO:0000313" key="3">
    <source>
        <dbReference type="Proteomes" id="UP001362999"/>
    </source>
</evidence>
<feature type="region of interest" description="Disordered" evidence="1">
    <location>
        <begin position="48"/>
        <end position="92"/>
    </location>
</feature>
<dbReference type="EMBL" id="JAWWNJ010000024">
    <property type="protein sequence ID" value="KAK7031590.1"/>
    <property type="molecule type" value="Genomic_DNA"/>
</dbReference>
<dbReference type="AlphaFoldDB" id="A0AAW0BZ63"/>
<comment type="caution">
    <text evidence="2">The sequence shown here is derived from an EMBL/GenBank/DDBJ whole genome shotgun (WGS) entry which is preliminary data.</text>
</comment>
<name>A0AAW0BZ63_9AGAR</name>
<dbReference type="Proteomes" id="UP001362999">
    <property type="component" value="Unassembled WGS sequence"/>
</dbReference>
<accession>A0AAW0BZ63</accession>
<reference evidence="2 3" key="1">
    <citation type="journal article" date="2024" name="J Genomics">
        <title>Draft genome sequencing and assembly of Favolaschia claudopus CIRM-BRFM 2984 isolated from oak limbs.</title>
        <authorList>
            <person name="Navarro D."/>
            <person name="Drula E."/>
            <person name="Chaduli D."/>
            <person name="Cazenave R."/>
            <person name="Ahrendt S."/>
            <person name="Wang J."/>
            <person name="Lipzen A."/>
            <person name="Daum C."/>
            <person name="Barry K."/>
            <person name="Grigoriev I.V."/>
            <person name="Favel A."/>
            <person name="Rosso M.N."/>
            <person name="Martin F."/>
        </authorList>
    </citation>
    <scope>NUCLEOTIDE SEQUENCE [LARGE SCALE GENOMIC DNA]</scope>
    <source>
        <strain evidence="2 3">CIRM-BRFM 2984</strain>
    </source>
</reference>
<organism evidence="2 3">
    <name type="scientific">Favolaschia claudopus</name>
    <dbReference type="NCBI Taxonomy" id="2862362"/>
    <lineage>
        <taxon>Eukaryota</taxon>
        <taxon>Fungi</taxon>
        <taxon>Dikarya</taxon>
        <taxon>Basidiomycota</taxon>
        <taxon>Agaricomycotina</taxon>
        <taxon>Agaricomycetes</taxon>
        <taxon>Agaricomycetidae</taxon>
        <taxon>Agaricales</taxon>
        <taxon>Marasmiineae</taxon>
        <taxon>Mycenaceae</taxon>
        <taxon>Favolaschia</taxon>
    </lineage>
</organism>
<evidence type="ECO:0000313" key="2">
    <source>
        <dbReference type="EMBL" id="KAK7031590.1"/>
    </source>
</evidence>
<proteinExistence type="predicted"/>
<keyword evidence="3" id="KW-1185">Reference proteome</keyword>
<sequence>MSDSVCSIACVACLDIWAGFCIDFTSLRHAFTENLCGCSCCRRCCPRSDDDEDLDHETGEREPLISGGPKPKPKLRLHTAEMPSQPPMEAQR</sequence>